<dbReference type="PROSITE" id="PS51892">
    <property type="entry name" value="SUBTILASE"/>
    <property type="match status" value="1"/>
</dbReference>
<evidence type="ECO:0000313" key="7">
    <source>
        <dbReference type="EMBL" id="CAB4953134.1"/>
    </source>
</evidence>
<organism evidence="7">
    <name type="scientific">freshwater metagenome</name>
    <dbReference type="NCBI Taxonomy" id="449393"/>
    <lineage>
        <taxon>unclassified sequences</taxon>
        <taxon>metagenomes</taxon>
        <taxon>ecological metagenomes</taxon>
    </lineage>
</organism>
<dbReference type="PANTHER" id="PTHR43806">
    <property type="entry name" value="PEPTIDASE S8"/>
    <property type="match status" value="1"/>
</dbReference>
<feature type="domain" description="Peptidase S8/S53" evidence="5">
    <location>
        <begin position="65"/>
        <end position="312"/>
    </location>
</feature>
<dbReference type="EMBL" id="CAFBNR010000002">
    <property type="protein sequence ID" value="CAB4953134.1"/>
    <property type="molecule type" value="Genomic_DNA"/>
</dbReference>
<evidence type="ECO:0000313" key="6">
    <source>
        <dbReference type="EMBL" id="CAB4890451.1"/>
    </source>
</evidence>
<dbReference type="InterPro" id="IPR000209">
    <property type="entry name" value="Peptidase_S8/S53_dom"/>
</dbReference>
<evidence type="ECO:0000256" key="2">
    <source>
        <dbReference type="ARBA" id="ARBA00022670"/>
    </source>
</evidence>
<dbReference type="GO" id="GO:0004252">
    <property type="term" value="F:serine-type endopeptidase activity"/>
    <property type="evidence" value="ECO:0007669"/>
    <property type="project" value="InterPro"/>
</dbReference>
<dbReference type="AlphaFoldDB" id="A0A6J7KGK9"/>
<dbReference type="GO" id="GO:0006508">
    <property type="term" value="P:proteolysis"/>
    <property type="evidence" value="ECO:0007669"/>
    <property type="project" value="UniProtKB-KW"/>
</dbReference>
<dbReference type="InterPro" id="IPR022398">
    <property type="entry name" value="Peptidase_S8_His-AS"/>
</dbReference>
<evidence type="ECO:0000256" key="1">
    <source>
        <dbReference type="ARBA" id="ARBA00011073"/>
    </source>
</evidence>
<dbReference type="PANTHER" id="PTHR43806:SF11">
    <property type="entry name" value="CEREVISIN-RELATED"/>
    <property type="match status" value="1"/>
</dbReference>
<evidence type="ECO:0000256" key="3">
    <source>
        <dbReference type="ARBA" id="ARBA00022801"/>
    </source>
</evidence>
<dbReference type="PRINTS" id="PR00723">
    <property type="entry name" value="SUBTILISIN"/>
</dbReference>
<name>A0A6J7KGK9_9ZZZZ</name>
<dbReference type="InterPro" id="IPR050131">
    <property type="entry name" value="Peptidase_S8_subtilisin-like"/>
</dbReference>
<dbReference type="Gene3D" id="3.40.50.200">
    <property type="entry name" value="Peptidase S8/S53 domain"/>
    <property type="match status" value="1"/>
</dbReference>
<comment type="similarity">
    <text evidence="1">Belongs to the peptidase S8 family.</text>
</comment>
<protein>
    <submittedName>
        <fullName evidence="7">Unannotated protein</fullName>
    </submittedName>
</protein>
<sequence length="504" mass="52028">MPVLSKRFAANLLAIFLVASLTTATLVASDASTTYANPGSDPLLDQQWGLTAIGAPSVWSITRGVGVTVAVIDSGSGPHPDLDANMEVGRTIFGLIDSEGMVDVDVDKGHGTHVAGIIGAAADNGIGGAGVAPQVRILPIRALDSLGSGDSKDVSKSVRFAVDSGAKVINLSLGGDIESPTLTAAIQYAVDHNVLVVAAAGNGAANSTPKWPAASDLTLAVTAVDRSNNVTSFDQRGDYIDVAAPGTSILSTAKNDYAFQSGTSMAAAFVSGAAALLFAAQPSITAAQVRDILQRTATDIGSPGRDTTFGFGLVNLVAAFAELDVLFPKIVAVAHTTLGHVGAFASGTSSTAIATATSQWYRCTQAGDATNTKPEDCKIITNAVATEYQSTVKDLRKFLRYSLTITSGLDNSISTTYFSATTIRETGAWITTSTLLSKTRIKFNEMLRSTSKGQRTMKVLKGACKVRNSVLVAPAKPGVCTIAFSIAAKAPFPKLGFTSVITIS</sequence>
<keyword evidence="2" id="KW-0645">Protease</keyword>
<evidence type="ECO:0000259" key="5">
    <source>
        <dbReference type="Pfam" id="PF00082"/>
    </source>
</evidence>
<accession>A0A6J7KGK9</accession>
<keyword evidence="4" id="KW-0720">Serine protease</keyword>
<keyword evidence="3" id="KW-0378">Hydrolase</keyword>
<dbReference type="InterPro" id="IPR015500">
    <property type="entry name" value="Peptidase_S8_subtilisin-rel"/>
</dbReference>
<dbReference type="Pfam" id="PF00082">
    <property type="entry name" value="Peptidase_S8"/>
    <property type="match status" value="1"/>
</dbReference>
<proteinExistence type="inferred from homology"/>
<gene>
    <name evidence="6" type="ORF">UFOPK3573_00030</name>
    <name evidence="7" type="ORF">UFOPK3879_00076</name>
</gene>
<reference evidence="7" key="1">
    <citation type="submission" date="2020-05" db="EMBL/GenBank/DDBJ databases">
        <authorList>
            <person name="Chiriac C."/>
            <person name="Salcher M."/>
            <person name="Ghai R."/>
            <person name="Kavagutti S V."/>
        </authorList>
    </citation>
    <scope>NUCLEOTIDE SEQUENCE</scope>
</reference>
<evidence type="ECO:0000256" key="4">
    <source>
        <dbReference type="ARBA" id="ARBA00022825"/>
    </source>
</evidence>
<dbReference type="SUPFAM" id="SSF52743">
    <property type="entry name" value="Subtilisin-like"/>
    <property type="match status" value="1"/>
</dbReference>
<dbReference type="PROSITE" id="PS00137">
    <property type="entry name" value="SUBTILASE_HIS"/>
    <property type="match status" value="1"/>
</dbReference>
<dbReference type="EMBL" id="CAFBMJ010000001">
    <property type="protein sequence ID" value="CAB4890451.1"/>
    <property type="molecule type" value="Genomic_DNA"/>
</dbReference>
<dbReference type="InterPro" id="IPR036852">
    <property type="entry name" value="Peptidase_S8/S53_dom_sf"/>
</dbReference>